<evidence type="ECO:0000313" key="3">
    <source>
        <dbReference type="Proteomes" id="UP000658656"/>
    </source>
</evidence>
<dbReference type="OrthoDB" id="3617184at2"/>
<dbReference type="Proteomes" id="UP000658656">
    <property type="component" value="Unassembled WGS sequence"/>
</dbReference>
<name>A0A8H9IXT5_9PSEU</name>
<dbReference type="AlphaFoldDB" id="A0A8H9IXT5"/>
<evidence type="ECO:0000256" key="1">
    <source>
        <dbReference type="SAM" id="Phobius"/>
    </source>
</evidence>
<comment type="caution">
    <text evidence="2">The sequence shown here is derived from an EMBL/GenBank/DDBJ whole genome shotgun (WGS) entry which is preliminary data.</text>
</comment>
<dbReference type="RefSeq" id="WP_145937506.1">
    <property type="nucleotide sequence ID" value="NZ_BNAV01000005.1"/>
</dbReference>
<dbReference type="EMBL" id="BNAV01000005">
    <property type="protein sequence ID" value="GHF62770.1"/>
    <property type="molecule type" value="Genomic_DNA"/>
</dbReference>
<sequence length="195" mass="20716">MKLGRLLLAVSALGLVAGVVVRPWRRKPVARPVLPEGQPDPADLARMITRARWLVAGAGMALLVLVAAFAGAGANNILTPVCAVSLPLALVCVPALLVEAVGWTRRHRSVVRTSWQPASATIDAPAGQWGSRTPSPAWASVTYPAGHRVTLRASTRLNSKNPRPVWVGGEGRYMVLLVPVEGRKPVLVAARKPKT</sequence>
<keyword evidence="1" id="KW-0472">Membrane</keyword>
<organism evidence="2 3">
    <name type="scientific">Amycolatopsis bartoniae</name>
    <dbReference type="NCBI Taxonomy" id="941986"/>
    <lineage>
        <taxon>Bacteria</taxon>
        <taxon>Bacillati</taxon>
        <taxon>Actinomycetota</taxon>
        <taxon>Actinomycetes</taxon>
        <taxon>Pseudonocardiales</taxon>
        <taxon>Pseudonocardiaceae</taxon>
        <taxon>Amycolatopsis</taxon>
    </lineage>
</organism>
<feature type="transmembrane region" description="Helical" evidence="1">
    <location>
        <begin position="77"/>
        <end position="98"/>
    </location>
</feature>
<keyword evidence="3" id="KW-1185">Reference proteome</keyword>
<protein>
    <submittedName>
        <fullName evidence="2">Uncharacterized protein</fullName>
    </submittedName>
</protein>
<reference evidence="2" key="2">
    <citation type="submission" date="2020-09" db="EMBL/GenBank/DDBJ databases">
        <authorList>
            <person name="Sun Q."/>
            <person name="Zhou Y."/>
        </authorList>
    </citation>
    <scope>NUCLEOTIDE SEQUENCE</scope>
    <source>
        <strain evidence="2">CGMCC 4.7679</strain>
    </source>
</reference>
<accession>A0A8H9IXT5</accession>
<feature type="transmembrane region" description="Helical" evidence="1">
    <location>
        <begin position="6"/>
        <end position="24"/>
    </location>
</feature>
<keyword evidence="1" id="KW-1133">Transmembrane helix</keyword>
<reference evidence="2" key="1">
    <citation type="journal article" date="2014" name="Int. J. Syst. Evol. Microbiol.">
        <title>Complete genome sequence of Corynebacterium casei LMG S-19264T (=DSM 44701T), isolated from a smear-ripened cheese.</title>
        <authorList>
            <consortium name="US DOE Joint Genome Institute (JGI-PGF)"/>
            <person name="Walter F."/>
            <person name="Albersmeier A."/>
            <person name="Kalinowski J."/>
            <person name="Ruckert C."/>
        </authorList>
    </citation>
    <scope>NUCLEOTIDE SEQUENCE</scope>
    <source>
        <strain evidence="2">CGMCC 4.7679</strain>
    </source>
</reference>
<keyword evidence="1" id="KW-0812">Transmembrane</keyword>
<proteinExistence type="predicted"/>
<feature type="transmembrane region" description="Helical" evidence="1">
    <location>
        <begin position="53"/>
        <end position="71"/>
    </location>
</feature>
<gene>
    <name evidence="2" type="ORF">GCM10017566_40390</name>
</gene>
<evidence type="ECO:0000313" key="2">
    <source>
        <dbReference type="EMBL" id="GHF62770.1"/>
    </source>
</evidence>